<dbReference type="Gene3D" id="3.40.50.12580">
    <property type="match status" value="1"/>
</dbReference>
<accession>D4KYU6</accession>
<dbReference type="Pfam" id="PF04464">
    <property type="entry name" value="Glyphos_transf"/>
    <property type="match status" value="1"/>
</dbReference>
<keyword evidence="1" id="KW-0808">Transferase</keyword>
<sequence>MNKEESSKKIKVAFFPYKISMWDSLESIWEATDRDESCECQVIPIPYYSKNADGEIEKEHYEGAAFAKKVPIIDYQTYFLEQEMPDVMYIHNPYDQYNKVTMVHPRFFSTELKKGGGILVYVPYYISGFCEKYENMLPVCANMGAVYSDYLILQNENLKNAYAFCGYPERRLLVLGSPKVDAVYKIGEKQFSKIDEWKPVIENRKVILLNTSITTCLTNASWLEQIQKLIEPILQDNRLALIWRPHPLLLDTMRSMLQKQAEYDTLLERIRKAPNAMIDDSDTAEAAMKASDAMISDYSSLVMQYNFTGKPSYILTGKSENRKDCVFCDYFSNYFREDGEDLSDFLNMVLAGIDPKQQERMEYARSSMANTDGTCGEKVHREICKKVMTGANR</sequence>
<dbReference type="InterPro" id="IPR043148">
    <property type="entry name" value="TagF_C"/>
</dbReference>
<evidence type="ECO:0000313" key="2">
    <source>
        <dbReference type="Proteomes" id="UP000008953"/>
    </source>
</evidence>
<dbReference type="Proteomes" id="UP000008953">
    <property type="component" value="Chromosome"/>
</dbReference>
<reference evidence="1 2" key="2">
    <citation type="submission" date="2010-03" db="EMBL/GenBank/DDBJ databases">
        <authorList>
            <person name="Pajon A."/>
        </authorList>
    </citation>
    <scope>NUCLEOTIDE SEQUENCE [LARGE SCALE GENOMIC DNA]</scope>
    <source>
        <strain evidence="1 2">XB6B4</strain>
    </source>
</reference>
<reference evidence="1 2" key="1">
    <citation type="submission" date="2010-03" db="EMBL/GenBank/DDBJ databases">
        <title>The genome sequence of Roseburia intestinalis XB6B4.</title>
        <authorList>
            <consortium name="metaHIT consortium -- http://www.metahit.eu/"/>
            <person name="Pajon A."/>
            <person name="Turner K."/>
            <person name="Parkhill J."/>
            <person name="Bernalier A."/>
        </authorList>
    </citation>
    <scope>NUCLEOTIDE SEQUENCE [LARGE SCALE GENOMIC DNA]</scope>
    <source>
        <strain evidence="1 2">XB6B4</strain>
    </source>
</reference>
<dbReference type="HOGENOM" id="CLU_701850_0_0_9"/>
<evidence type="ECO:0000313" key="1">
    <source>
        <dbReference type="EMBL" id="CBL12536.1"/>
    </source>
</evidence>
<dbReference type="SUPFAM" id="SSF53756">
    <property type="entry name" value="UDP-Glycosyltransferase/glycogen phosphorylase"/>
    <property type="match status" value="1"/>
</dbReference>
<dbReference type="KEGG" id="rix:RO1_19940"/>
<organism evidence="1 2">
    <name type="scientific">Roseburia intestinalis XB6B4</name>
    <dbReference type="NCBI Taxonomy" id="718255"/>
    <lineage>
        <taxon>Bacteria</taxon>
        <taxon>Bacillati</taxon>
        <taxon>Bacillota</taxon>
        <taxon>Clostridia</taxon>
        <taxon>Lachnospirales</taxon>
        <taxon>Lachnospiraceae</taxon>
        <taxon>Roseburia</taxon>
    </lineage>
</organism>
<dbReference type="GO" id="GO:0016020">
    <property type="term" value="C:membrane"/>
    <property type="evidence" value="ECO:0007669"/>
    <property type="project" value="InterPro"/>
</dbReference>
<dbReference type="InterPro" id="IPR007554">
    <property type="entry name" value="Glycerophosphate_synth"/>
</dbReference>
<dbReference type="AlphaFoldDB" id="D4KYU6"/>
<protein>
    <submittedName>
        <fullName evidence="1">Putative glycosyl/glycerophosphate transferases involved in teichoic acid biosynthesis TagF/TagB/EpsJ/RodC</fullName>
    </submittedName>
</protein>
<dbReference type="GO" id="GO:0047355">
    <property type="term" value="F:CDP-glycerol glycerophosphotransferase activity"/>
    <property type="evidence" value="ECO:0007669"/>
    <property type="project" value="InterPro"/>
</dbReference>
<name>D4KYU6_9FIRM</name>
<dbReference type="EMBL" id="FP929050">
    <property type="protein sequence ID" value="CBL12536.1"/>
    <property type="molecule type" value="Genomic_DNA"/>
</dbReference>
<dbReference type="PATRIC" id="fig|718255.3.peg.3169"/>
<proteinExistence type="predicted"/>
<gene>
    <name evidence="1" type="ORF">RO1_19940</name>
</gene>
<dbReference type="RefSeq" id="WP_015521090.1">
    <property type="nucleotide sequence ID" value="NC_021012.1"/>
</dbReference>